<dbReference type="RefSeq" id="XP_007738320.1">
    <property type="nucleotide sequence ID" value="XM_007740130.1"/>
</dbReference>
<dbReference type="InterPro" id="IPR056125">
    <property type="entry name" value="DUF7708"/>
</dbReference>
<feature type="domain" description="DUF7708" evidence="3">
    <location>
        <begin position="162"/>
        <end position="279"/>
    </location>
</feature>
<sequence length="887" mass="99904">MSGAPVPPAKLSVRERLRQQLRPRSRASSPTPAPVSTQALTSSAQSPGSSSTQILASSSSPSTGLVVANSPGASATPSSQQQATYSLSSSSNLLDDALKRLSDSDRATLREYVLPTSDIGFTLRQALAAAEEKQRYCIEKRWTFTFGGRKVTLKEEADKVVHWLNRFTGVGDVVANVDPVHVGLPWAGIRLLLVATVSEANQMASLLVGCETALYMANRLTAYMGFLQGLPATVTRTNFEARLTRLCACILQFLAQAIRSYQSPTWKRALKAFWEDSDVQEFEAECDRLGIQVEIEATTCDRTLSTQDRRRTEQLRQGLYTVLQEIKGLHSIQESLKQLQIKIDLDKLPYAKGAMYNSYGDDLITCHPATRVDLLRQIQDWAQQPDSKSIFWLNGMAGTGKSTISRTIAGWLADQGRFRVVDLGASFFFKRGEGDRGSAPRFFPTIIRQLVLKIPGLDDLVADVITGDPLIFDKGLGEQFRKLLDQPLRKVNVGPRACPILVVVVDALDECEKDSDIETILKLWSQIPRITTIRLRLFITSRPELPIRLIFKDMSVDAYQDMSLEIYQDILLYNAVPRTTIQSDILTFLQDKFSEFRKNIKADPPLDQDWPCQKDLEAIVNMAVPLFIVAATVYRFVSDINYDPRERLETILKFHGTGQLEQMEQTYLPVLRQLSVQFSSQDKKKLYQEFRMVVGSIVTLAEPLSRKSLAALLQMSQETLKRRLNPLYSVLRVPDDVDTPIRTLHLSFREFLLSDKLQNEPFGVNGPATHRMLARKCLELLSESDGLQENLCKLAYPGQLRREVNQTTIDERLTPAFQYACRYWVHHVEQSMVRIHDEDEVLLQEAVHVFLQEHFLHWLEALSLMGRISEVVGHVGVLQSLLSVSDL</sequence>
<dbReference type="OrthoDB" id="674604at2759"/>
<dbReference type="Gene3D" id="3.40.50.300">
    <property type="entry name" value="P-loop containing nucleotide triphosphate hydrolases"/>
    <property type="match status" value="1"/>
</dbReference>
<dbReference type="SUPFAM" id="SSF52540">
    <property type="entry name" value="P-loop containing nucleoside triphosphate hydrolases"/>
    <property type="match status" value="1"/>
</dbReference>
<evidence type="ECO:0000313" key="6">
    <source>
        <dbReference type="Proteomes" id="UP000019478"/>
    </source>
</evidence>
<dbReference type="PANTHER" id="PTHR10039">
    <property type="entry name" value="AMELOGENIN"/>
    <property type="match status" value="1"/>
</dbReference>
<dbReference type="GeneID" id="19174120"/>
<evidence type="ECO:0000256" key="2">
    <source>
        <dbReference type="SAM" id="MobiDB-lite"/>
    </source>
</evidence>
<feature type="region of interest" description="Disordered" evidence="2">
    <location>
        <begin position="1"/>
        <end position="83"/>
    </location>
</feature>
<dbReference type="HOGENOM" id="CLU_000288_6_16_1"/>
<dbReference type="STRING" id="1182542.W9XKD6"/>
<organism evidence="5 6">
    <name type="scientific">Capronia epimyces CBS 606.96</name>
    <dbReference type="NCBI Taxonomy" id="1182542"/>
    <lineage>
        <taxon>Eukaryota</taxon>
        <taxon>Fungi</taxon>
        <taxon>Dikarya</taxon>
        <taxon>Ascomycota</taxon>
        <taxon>Pezizomycotina</taxon>
        <taxon>Eurotiomycetes</taxon>
        <taxon>Chaetothyriomycetidae</taxon>
        <taxon>Chaetothyriales</taxon>
        <taxon>Herpotrichiellaceae</taxon>
        <taxon>Capronia</taxon>
    </lineage>
</organism>
<feature type="compositionally biased region" description="Low complexity" evidence="2">
    <location>
        <begin position="26"/>
        <end position="62"/>
    </location>
</feature>
<keyword evidence="1" id="KW-0677">Repeat</keyword>
<accession>W9XKD6</accession>
<dbReference type="EMBL" id="AMGY01000010">
    <property type="protein sequence ID" value="EXJ77810.1"/>
    <property type="molecule type" value="Genomic_DNA"/>
</dbReference>
<evidence type="ECO:0008006" key="7">
    <source>
        <dbReference type="Google" id="ProtNLM"/>
    </source>
</evidence>
<proteinExistence type="predicted"/>
<name>W9XKD6_9EURO</name>
<reference evidence="5 6" key="1">
    <citation type="submission" date="2013-03" db="EMBL/GenBank/DDBJ databases">
        <title>The Genome Sequence of Capronia epimyces CBS 606.96.</title>
        <authorList>
            <consortium name="The Broad Institute Genomics Platform"/>
            <person name="Cuomo C."/>
            <person name="de Hoog S."/>
            <person name="Gorbushina A."/>
            <person name="Walker B."/>
            <person name="Young S.K."/>
            <person name="Zeng Q."/>
            <person name="Gargeya S."/>
            <person name="Fitzgerald M."/>
            <person name="Haas B."/>
            <person name="Abouelleil A."/>
            <person name="Allen A.W."/>
            <person name="Alvarado L."/>
            <person name="Arachchi H.M."/>
            <person name="Berlin A.M."/>
            <person name="Chapman S.B."/>
            <person name="Gainer-Dewar J."/>
            <person name="Goldberg J."/>
            <person name="Griggs A."/>
            <person name="Gujja S."/>
            <person name="Hansen M."/>
            <person name="Howarth C."/>
            <person name="Imamovic A."/>
            <person name="Ireland A."/>
            <person name="Larimer J."/>
            <person name="McCowan C."/>
            <person name="Murphy C."/>
            <person name="Pearson M."/>
            <person name="Poon T.W."/>
            <person name="Priest M."/>
            <person name="Roberts A."/>
            <person name="Saif S."/>
            <person name="Shea T."/>
            <person name="Sisk P."/>
            <person name="Sykes S."/>
            <person name="Wortman J."/>
            <person name="Nusbaum C."/>
            <person name="Birren B."/>
        </authorList>
    </citation>
    <scope>NUCLEOTIDE SEQUENCE [LARGE SCALE GENOMIC DNA]</scope>
    <source>
        <strain evidence="5 6">CBS 606.96</strain>
    </source>
</reference>
<protein>
    <recommendedName>
        <fullName evidence="7">NACHT domain-containing protein</fullName>
    </recommendedName>
</protein>
<evidence type="ECO:0000256" key="1">
    <source>
        <dbReference type="ARBA" id="ARBA00022737"/>
    </source>
</evidence>
<dbReference type="Pfam" id="PF24809">
    <property type="entry name" value="DUF7708"/>
    <property type="match status" value="1"/>
</dbReference>
<keyword evidence="6" id="KW-1185">Reference proteome</keyword>
<dbReference type="Proteomes" id="UP000019478">
    <property type="component" value="Unassembled WGS sequence"/>
</dbReference>
<dbReference type="eggNOG" id="KOG0266">
    <property type="taxonomic scope" value="Eukaryota"/>
</dbReference>
<dbReference type="PANTHER" id="PTHR10039:SF17">
    <property type="entry name" value="FUNGAL STAND N-TERMINAL GOODBYE DOMAIN-CONTAINING PROTEIN-RELATED"/>
    <property type="match status" value="1"/>
</dbReference>
<dbReference type="InterPro" id="IPR056884">
    <property type="entry name" value="NPHP3-like_N"/>
</dbReference>
<dbReference type="AlphaFoldDB" id="W9XKD6"/>
<evidence type="ECO:0000313" key="5">
    <source>
        <dbReference type="EMBL" id="EXJ77810.1"/>
    </source>
</evidence>
<feature type="domain" description="Nephrocystin 3-like N-terminal" evidence="4">
    <location>
        <begin position="377"/>
        <end position="542"/>
    </location>
</feature>
<dbReference type="InterPro" id="IPR027417">
    <property type="entry name" value="P-loop_NTPase"/>
</dbReference>
<dbReference type="Pfam" id="PF24883">
    <property type="entry name" value="NPHP3_N"/>
    <property type="match status" value="1"/>
</dbReference>
<gene>
    <name evidence="5" type="ORF">A1O3_10039</name>
</gene>
<evidence type="ECO:0000259" key="3">
    <source>
        <dbReference type="Pfam" id="PF24809"/>
    </source>
</evidence>
<evidence type="ECO:0000259" key="4">
    <source>
        <dbReference type="Pfam" id="PF24883"/>
    </source>
</evidence>
<comment type="caution">
    <text evidence="5">The sequence shown here is derived from an EMBL/GenBank/DDBJ whole genome shotgun (WGS) entry which is preliminary data.</text>
</comment>